<evidence type="ECO:0000313" key="5">
    <source>
        <dbReference type="EMBL" id="CAB3742514.1"/>
    </source>
</evidence>
<dbReference type="InterPro" id="IPR003778">
    <property type="entry name" value="CT_A_B"/>
</dbReference>
<dbReference type="RefSeq" id="WP_102636594.1">
    <property type="nucleotide sequence ID" value="NZ_CADIJZ010000052.1"/>
</dbReference>
<dbReference type="InterPro" id="IPR029000">
    <property type="entry name" value="Cyclophilin-like_dom_sf"/>
</dbReference>
<dbReference type="GO" id="GO:0017168">
    <property type="term" value="F:5-oxoprolinase (ATP-hydrolyzing) activity"/>
    <property type="evidence" value="ECO:0007669"/>
    <property type="project" value="UniProtKB-EC"/>
</dbReference>
<dbReference type="EMBL" id="PNXY01000058">
    <property type="protein sequence ID" value="PMS19618.1"/>
    <property type="molecule type" value="Genomic_DNA"/>
</dbReference>
<protein>
    <submittedName>
        <fullName evidence="5">5-oxoprolinase subunit C</fullName>
        <ecNumber evidence="5">3.5.2.9</ecNumber>
    </submittedName>
    <submittedName>
        <fullName evidence="6">Allophanate hydrolase</fullName>
    </submittedName>
</protein>
<proteinExistence type="predicted"/>
<dbReference type="SMART" id="SM00797">
    <property type="entry name" value="AHS2"/>
    <property type="match status" value="1"/>
</dbReference>
<name>A0A2N7VR32_9BURK</name>
<dbReference type="PANTHER" id="PTHR43309">
    <property type="entry name" value="5-OXOPROLINASE SUBUNIT C"/>
    <property type="match status" value="1"/>
</dbReference>
<dbReference type="Proteomes" id="UP000494205">
    <property type="component" value="Unassembled WGS sequence"/>
</dbReference>
<dbReference type="NCBIfam" id="TIGR00724">
    <property type="entry name" value="urea_amlyse_rel"/>
    <property type="match status" value="1"/>
</dbReference>
<evidence type="ECO:0000256" key="1">
    <source>
        <dbReference type="ARBA" id="ARBA00022741"/>
    </source>
</evidence>
<evidence type="ECO:0000313" key="8">
    <source>
        <dbReference type="Proteomes" id="UP000494205"/>
    </source>
</evidence>
<feature type="domain" description="Carboxyltransferase" evidence="4">
    <location>
        <begin position="23"/>
        <end position="320"/>
    </location>
</feature>
<keyword evidence="2 5" id="KW-0378">Hydrolase</keyword>
<reference evidence="6 7" key="1">
    <citation type="submission" date="2018-01" db="EMBL/GenBank/DDBJ databases">
        <title>Whole genome analyses suggest that Burkholderia sensu lato contains two further novel genera in the rhizoxinica-symbiotica group Mycetohabitans gen. nov., and Trinickia gen. nov.: implications for the evolution of diazotrophy and nodulation in the Burkholderiaceae.</title>
        <authorList>
            <person name="Estrada-de los Santos P."/>
            <person name="Palmer M."/>
            <person name="Chavez-Ramirez B."/>
            <person name="Beukes C."/>
            <person name="Steenkamp E.T."/>
            <person name="Hirsch A.M."/>
            <person name="Manyaka P."/>
            <person name="Maluk M."/>
            <person name="Lafos M."/>
            <person name="Crook M."/>
            <person name="Gross E."/>
            <person name="Simon M.F."/>
            <person name="Bueno dos Reis Junior F."/>
            <person name="Poole P.S."/>
            <person name="Venter S.N."/>
            <person name="James E.K."/>
        </authorList>
    </citation>
    <scope>NUCLEOTIDE SEQUENCE [LARGE SCALE GENOMIC DNA]</scope>
    <source>
        <strain evidence="6 7">WSM 3937</strain>
    </source>
</reference>
<dbReference type="EMBL" id="CADIJZ010000052">
    <property type="protein sequence ID" value="CAB3742514.1"/>
    <property type="molecule type" value="Genomic_DNA"/>
</dbReference>
<dbReference type="Pfam" id="PF02626">
    <property type="entry name" value="CT_A_B"/>
    <property type="match status" value="1"/>
</dbReference>
<sequence length="336" mass="36187">MIEILSSSALATVQDQGREGYLRYGVGTAGAMDRLALAVGNLLLGNPDDAAGIEIPVFPFRIRFLEDMAFAITGADCLARLGERQVLPWWTMHAKQGDVLTIGVPTSGTRCYLSLAGGVDVPVVLGSRSTQLRGQFGGFNGRQLQKGDVLKASGLDARAAASQDALHAAGFGTVPPEYSLPSPQALPVADAGETTVRVLPAAEYECYRPESLEAFWREGWKVTPQSDRYGYRLAGPNLVSTHAIEKRSHGIVPGVIQVPHNGQPIIQLRDAQPSGGYPKIGTVIEADLWRLAQARIGTKIRFVQTTYPQAVAALEELAGYLGRVRNLIGLYRSSRH</sequence>
<evidence type="ECO:0000256" key="2">
    <source>
        <dbReference type="ARBA" id="ARBA00022801"/>
    </source>
</evidence>
<reference evidence="5 8" key="2">
    <citation type="submission" date="2020-04" db="EMBL/GenBank/DDBJ databases">
        <authorList>
            <person name="De Canck E."/>
        </authorList>
    </citation>
    <scope>NUCLEOTIDE SEQUENCE [LARGE SCALE GENOMIC DNA]</scope>
    <source>
        <strain evidence="5 8">LMG 27174</strain>
    </source>
</reference>
<dbReference type="InterPro" id="IPR052708">
    <property type="entry name" value="PxpC"/>
</dbReference>
<keyword evidence="1" id="KW-0547">Nucleotide-binding</keyword>
<accession>A0A2N7VR32</accession>
<gene>
    <name evidence="5" type="primary">pxpC_3</name>
    <name evidence="6" type="ORF">C0Z16_35230</name>
    <name evidence="5" type="ORF">LMG27174_06876</name>
</gene>
<dbReference type="GO" id="GO:0005524">
    <property type="term" value="F:ATP binding"/>
    <property type="evidence" value="ECO:0007669"/>
    <property type="project" value="UniProtKB-KW"/>
</dbReference>
<dbReference type="SUPFAM" id="SSF50891">
    <property type="entry name" value="Cyclophilin-like"/>
    <property type="match status" value="1"/>
</dbReference>
<keyword evidence="3" id="KW-0067">ATP-binding</keyword>
<evidence type="ECO:0000256" key="3">
    <source>
        <dbReference type="ARBA" id="ARBA00022840"/>
    </source>
</evidence>
<organism evidence="5 8">
    <name type="scientific">Paraburkholderia rhynchosiae</name>
    <dbReference type="NCBI Taxonomy" id="487049"/>
    <lineage>
        <taxon>Bacteria</taxon>
        <taxon>Pseudomonadati</taxon>
        <taxon>Pseudomonadota</taxon>
        <taxon>Betaproteobacteria</taxon>
        <taxon>Burkholderiales</taxon>
        <taxon>Burkholderiaceae</taxon>
        <taxon>Paraburkholderia</taxon>
    </lineage>
</organism>
<dbReference type="EC" id="3.5.2.9" evidence="5"/>
<dbReference type="Gene3D" id="2.40.100.10">
    <property type="entry name" value="Cyclophilin-like"/>
    <property type="match status" value="1"/>
</dbReference>
<dbReference type="Proteomes" id="UP000235659">
    <property type="component" value="Unassembled WGS sequence"/>
</dbReference>
<dbReference type="AlphaFoldDB" id="A0A2N7VR32"/>
<evidence type="ECO:0000313" key="6">
    <source>
        <dbReference type="EMBL" id="PMS19618.1"/>
    </source>
</evidence>
<dbReference type="OrthoDB" id="9768696at2"/>
<dbReference type="PANTHER" id="PTHR43309:SF3">
    <property type="entry name" value="5-OXOPROLINASE SUBUNIT C"/>
    <property type="match status" value="1"/>
</dbReference>
<evidence type="ECO:0000313" key="7">
    <source>
        <dbReference type="Proteomes" id="UP000235659"/>
    </source>
</evidence>
<evidence type="ECO:0000259" key="4">
    <source>
        <dbReference type="SMART" id="SM00797"/>
    </source>
</evidence>
<keyword evidence="7" id="KW-1185">Reference proteome</keyword>